<dbReference type="Pfam" id="PF00005">
    <property type="entry name" value="ABC_tran"/>
    <property type="match status" value="1"/>
</dbReference>
<dbReference type="KEGG" id="spsw:Sps_01556"/>
<gene>
    <name evidence="6" type="ORF">Sps_01556</name>
</gene>
<evidence type="ECO:0000259" key="5">
    <source>
        <dbReference type="PROSITE" id="PS50893"/>
    </source>
</evidence>
<dbReference type="Gene3D" id="3.40.50.300">
    <property type="entry name" value="P-loop containing nucleotide triphosphate hydrolases"/>
    <property type="match status" value="1"/>
</dbReference>
<dbReference type="CDD" id="cd03255">
    <property type="entry name" value="ABC_MJ0796_LolCDE_FtsE"/>
    <property type="match status" value="1"/>
</dbReference>
<dbReference type="InterPro" id="IPR017871">
    <property type="entry name" value="ABC_transporter-like_CS"/>
</dbReference>
<evidence type="ECO:0000256" key="2">
    <source>
        <dbReference type="ARBA" id="ARBA00022741"/>
    </source>
</evidence>
<dbReference type="GO" id="GO:1902495">
    <property type="term" value="C:transmembrane transporter complex"/>
    <property type="evidence" value="ECO:0007669"/>
    <property type="project" value="UniProtKB-ARBA"/>
</dbReference>
<dbReference type="Proteomes" id="UP000189545">
    <property type="component" value="Chromosome"/>
</dbReference>
<comment type="similarity">
    <text evidence="4">Belongs to the ABC transporter superfamily. Macrolide exporter (TC 3.A.1.122) family.</text>
</comment>
<dbReference type="SUPFAM" id="SSF52540">
    <property type="entry name" value="P-loop containing nucleoside triphosphate hydrolases"/>
    <property type="match status" value="1"/>
</dbReference>
<keyword evidence="1" id="KW-0813">Transport</keyword>
<dbReference type="GO" id="GO:0005524">
    <property type="term" value="F:ATP binding"/>
    <property type="evidence" value="ECO:0007669"/>
    <property type="project" value="UniProtKB-KW"/>
</dbReference>
<keyword evidence="2" id="KW-0547">Nucleotide-binding</keyword>
<dbReference type="FunFam" id="3.40.50.300:FF:000032">
    <property type="entry name" value="Export ABC transporter ATP-binding protein"/>
    <property type="match status" value="1"/>
</dbReference>
<proteinExistence type="inferred from homology"/>
<evidence type="ECO:0000313" key="6">
    <source>
        <dbReference type="EMBL" id="AQS36722.1"/>
    </source>
</evidence>
<accession>A0A1S6HMI9</accession>
<keyword evidence="7" id="KW-1185">Reference proteome</keyword>
<dbReference type="InterPro" id="IPR015854">
    <property type="entry name" value="ABC_transpr_LolD-like"/>
</dbReference>
<dbReference type="PROSITE" id="PS00211">
    <property type="entry name" value="ABC_TRANSPORTER_1"/>
    <property type="match status" value="1"/>
</dbReference>
<evidence type="ECO:0000256" key="3">
    <source>
        <dbReference type="ARBA" id="ARBA00022840"/>
    </source>
</evidence>
<organism evidence="6 7">
    <name type="scientific">Shewanella psychrophila</name>
    <dbReference type="NCBI Taxonomy" id="225848"/>
    <lineage>
        <taxon>Bacteria</taxon>
        <taxon>Pseudomonadati</taxon>
        <taxon>Pseudomonadota</taxon>
        <taxon>Gammaproteobacteria</taxon>
        <taxon>Alteromonadales</taxon>
        <taxon>Shewanellaceae</taxon>
        <taxon>Shewanella</taxon>
    </lineage>
</organism>
<sequence>MIRVSGLTKEYQMGESSVFALRGVDFTIKQNEFVAIMGPSGSGKSTLMNIIGCLDKPSSGSYQLNEQEVASLDDDALSAVRNKEIGFVFQSFHLLPRMSALQNVILPLRYSIPPNDDTAYANELLMRVGLGTRQDHRPNQLSGGQRQRVAIARALVNKPAILLADEPTGALDSKTSVEIMELFTELHQAGQTIILVTHEEEVAAYAHRVIRMRDGHIVEIEERGVYAA</sequence>
<evidence type="ECO:0000313" key="7">
    <source>
        <dbReference type="Proteomes" id="UP000189545"/>
    </source>
</evidence>
<dbReference type="GO" id="GO:0022857">
    <property type="term" value="F:transmembrane transporter activity"/>
    <property type="evidence" value="ECO:0007669"/>
    <property type="project" value="TreeGrafter"/>
</dbReference>
<evidence type="ECO:0000256" key="4">
    <source>
        <dbReference type="ARBA" id="ARBA00038388"/>
    </source>
</evidence>
<protein>
    <submittedName>
        <fullName evidence="6">ABC-type antimicrobial peptide transport system, ATPase component</fullName>
    </submittedName>
</protein>
<dbReference type="SMART" id="SM00382">
    <property type="entry name" value="AAA"/>
    <property type="match status" value="1"/>
</dbReference>
<dbReference type="PANTHER" id="PTHR24220:SF86">
    <property type="entry name" value="ABC TRANSPORTER ABCH.1"/>
    <property type="match status" value="1"/>
</dbReference>
<dbReference type="GO" id="GO:0005886">
    <property type="term" value="C:plasma membrane"/>
    <property type="evidence" value="ECO:0007669"/>
    <property type="project" value="TreeGrafter"/>
</dbReference>
<dbReference type="InterPro" id="IPR003439">
    <property type="entry name" value="ABC_transporter-like_ATP-bd"/>
</dbReference>
<name>A0A1S6HMI9_9GAMM</name>
<evidence type="ECO:0000256" key="1">
    <source>
        <dbReference type="ARBA" id="ARBA00022448"/>
    </source>
</evidence>
<dbReference type="PANTHER" id="PTHR24220">
    <property type="entry name" value="IMPORT ATP-BINDING PROTEIN"/>
    <property type="match status" value="1"/>
</dbReference>
<dbReference type="STRING" id="225848.Sps_01556"/>
<dbReference type="GO" id="GO:0016887">
    <property type="term" value="F:ATP hydrolysis activity"/>
    <property type="evidence" value="ECO:0007669"/>
    <property type="project" value="InterPro"/>
</dbReference>
<keyword evidence="3" id="KW-0067">ATP-binding</keyword>
<dbReference type="InterPro" id="IPR003593">
    <property type="entry name" value="AAA+_ATPase"/>
</dbReference>
<dbReference type="InterPro" id="IPR027417">
    <property type="entry name" value="P-loop_NTPase"/>
</dbReference>
<dbReference type="InterPro" id="IPR017911">
    <property type="entry name" value="MacB-like_ATP-bd"/>
</dbReference>
<dbReference type="PROSITE" id="PS50893">
    <property type="entry name" value="ABC_TRANSPORTER_2"/>
    <property type="match status" value="1"/>
</dbReference>
<dbReference type="EMBL" id="CP014782">
    <property type="protein sequence ID" value="AQS36722.1"/>
    <property type="molecule type" value="Genomic_DNA"/>
</dbReference>
<dbReference type="OrthoDB" id="9801477at2"/>
<dbReference type="RefSeq" id="WP_077751993.1">
    <property type="nucleotide sequence ID" value="NZ_CP014782.1"/>
</dbReference>
<feature type="domain" description="ABC transporter" evidence="5">
    <location>
        <begin position="2"/>
        <end position="227"/>
    </location>
</feature>
<reference evidence="6 7" key="1">
    <citation type="submission" date="2016-03" db="EMBL/GenBank/DDBJ databases">
        <title>Complete genome sequence of Shewanella psychrophila WP2, a deep sea bacterium isolated from west Pacific sediment.</title>
        <authorList>
            <person name="Xu G."/>
            <person name="Jian H."/>
        </authorList>
    </citation>
    <scope>NUCLEOTIDE SEQUENCE [LARGE SCALE GENOMIC DNA]</scope>
    <source>
        <strain evidence="6 7">WP2</strain>
    </source>
</reference>
<dbReference type="AlphaFoldDB" id="A0A1S6HMI9"/>